<protein>
    <recommendedName>
        <fullName evidence="10">TonB-dependent receptor</fullName>
    </recommendedName>
</protein>
<sequence length="60" mass="6484">MNAFANLRPFDGVTFSLNANNLFNTKGFTEAEEGSIPTGGIVRARSINGRTVSASVRFDF</sequence>
<evidence type="ECO:0000256" key="2">
    <source>
        <dbReference type="ARBA" id="ARBA00022448"/>
    </source>
</evidence>
<evidence type="ECO:0000256" key="7">
    <source>
        <dbReference type="PROSITE-ProRule" id="PRU01360"/>
    </source>
</evidence>
<evidence type="ECO:0000256" key="3">
    <source>
        <dbReference type="ARBA" id="ARBA00022452"/>
    </source>
</evidence>
<accession>A0ABZ2G0Z2</accession>
<evidence type="ECO:0008006" key="10">
    <source>
        <dbReference type="Google" id="ProtNLM"/>
    </source>
</evidence>
<gene>
    <name evidence="8" type="ORF">V6R86_07810</name>
</gene>
<dbReference type="Proteomes" id="UP001382935">
    <property type="component" value="Chromosome"/>
</dbReference>
<organism evidence="8 9">
    <name type="scientific">Sphingomonas kaistensis</name>
    <dbReference type="NCBI Taxonomy" id="298708"/>
    <lineage>
        <taxon>Bacteria</taxon>
        <taxon>Pseudomonadati</taxon>
        <taxon>Pseudomonadota</taxon>
        <taxon>Alphaproteobacteria</taxon>
        <taxon>Sphingomonadales</taxon>
        <taxon>Sphingomonadaceae</taxon>
        <taxon>Sphingomonas</taxon>
    </lineage>
</organism>
<dbReference type="SUPFAM" id="SSF56935">
    <property type="entry name" value="Porins"/>
    <property type="match status" value="1"/>
</dbReference>
<dbReference type="RefSeq" id="WP_338503455.1">
    <property type="nucleotide sequence ID" value="NZ_CP145607.1"/>
</dbReference>
<keyword evidence="3 7" id="KW-1134">Transmembrane beta strand</keyword>
<keyword evidence="4 7" id="KW-0812">Transmembrane</keyword>
<keyword evidence="9" id="KW-1185">Reference proteome</keyword>
<name>A0ABZ2G0Z2_9SPHN</name>
<evidence type="ECO:0000256" key="4">
    <source>
        <dbReference type="ARBA" id="ARBA00022692"/>
    </source>
</evidence>
<dbReference type="PROSITE" id="PS52016">
    <property type="entry name" value="TONB_DEPENDENT_REC_3"/>
    <property type="match status" value="1"/>
</dbReference>
<evidence type="ECO:0000256" key="6">
    <source>
        <dbReference type="ARBA" id="ARBA00023237"/>
    </source>
</evidence>
<comment type="similarity">
    <text evidence="7">Belongs to the TonB-dependent receptor family.</text>
</comment>
<reference evidence="8 9" key="1">
    <citation type="submission" date="2024-02" db="EMBL/GenBank/DDBJ databases">
        <title>Full genome sequence of Sphingomonas kaistensis.</title>
        <authorList>
            <person name="Poletto B.L."/>
            <person name="Silva G."/>
            <person name="Galante D."/>
            <person name="Campos K.R."/>
            <person name="Santos M.B.N."/>
            <person name="Sacchi C.T."/>
        </authorList>
    </citation>
    <scope>NUCLEOTIDE SEQUENCE [LARGE SCALE GENOMIC DNA]</scope>
    <source>
        <strain evidence="8 9">MA4R</strain>
    </source>
</reference>
<comment type="subcellular location">
    <subcellularLocation>
        <location evidence="1 7">Cell outer membrane</location>
        <topology evidence="1 7">Multi-pass membrane protein</topology>
    </subcellularLocation>
</comment>
<evidence type="ECO:0000313" key="9">
    <source>
        <dbReference type="Proteomes" id="UP001382935"/>
    </source>
</evidence>
<proteinExistence type="inferred from homology"/>
<evidence type="ECO:0000256" key="5">
    <source>
        <dbReference type="ARBA" id="ARBA00023136"/>
    </source>
</evidence>
<dbReference type="Gene3D" id="2.40.170.20">
    <property type="entry name" value="TonB-dependent receptor, beta-barrel domain"/>
    <property type="match status" value="1"/>
</dbReference>
<keyword evidence="5 7" id="KW-0472">Membrane</keyword>
<dbReference type="InterPro" id="IPR039426">
    <property type="entry name" value="TonB-dep_rcpt-like"/>
</dbReference>
<dbReference type="EMBL" id="CP145607">
    <property type="protein sequence ID" value="WWM70580.1"/>
    <property type="molecule type" value="Genomic_DNA"/>
</dbReference>
<evidence type="ECO:0000313" key="8">
    <source>
        <dbReference type="EMBL" id="WWM70580.1"/>
    </source>
</evidence>
<evidence type="ECO:0000256" key="1">
    <source>
        <dbReference type="ARBA" id="ARBA00004571"/>
    </source>
</evidence>
<keyword evidence="2 7" id="KW-0813">Transport</keyword>
<keyword evidence="6 7" id="KW-0998">Cell outer membrane</keyword>
<dbReference type="InterPro" id="IPR036942">
    <property type="entry name" value="Beta-barrel_TonB_sf"/>
</dbReference>